<keyword evidence="2" id="KW-1185">Reference proteome</keyword>
<protein>
    <submittedName>
        <fullName evidence="1">Uncharacterized protein</fullName>
    </submittedName>
</protein>
<dbReference type="AlphaFoldDB" id="A0A2T7PC99"/>
<evidence type="ECO:0000313" key="1">
    <source>
        <dbReference type="EMBL" id="PVD31047.1"/>
    </source>
</evidence>
<proteinExistence type="predicted"/>
<dbReference type="Proteomes" id="UP000245119">
    <property type="component" value="Linkage Group LG5"/>
</dbReference>
<comment type="caution">
    <text evidence="1">The sequence shown here is derived from an EMBL/GenBank/DDBJ whole genome shotgun (WGS) entry which is preliminary data.</text>
</comment>
<accession>A0A2T7PC99</accession>
<reference evidence="1 2" key="1">
    <citation type="submission" date="2018-04" db="EMBL/GenBank/DDBJ databases">
        <title>The genome of golden apple snail Pomacea canaliculata provides insight into stress tolerance and invasive adaptation.</title>
        <authorList>
            <person name="Liu C."/>
            <person name="Liu B."/>
            <person name="Ren Y."/>
            <person name="Zhang Y."/>
            <person name="Wang H."/>
            <person name="Li S."/>
            <person name="Jiang F."/>
            <person name="Yin L."/>
            <person name="Zhang G."/>
            <person name="Qian W."/>
            <person name="Fan W."/>
        </authorList>
    </citation>
    <scope>NUCLEOTIDE SEQUENCE [LARGE SCALE GENOMIC DNA]</scope>
    <source>
        <strain evidence="1">SZHN2017</strain>
        <tissue evidence="1">Muscle</tissue>
    </source>
</reference>
<organism evidence="1 2">
    <name type="scientific">Pomacea canaliculata</name>
    <name type="common">Golden apple snail</name>
    <dbReference type="NCBI Taxonomy" id="400727"/>
    <lineage>
        <taxon>Eukaryota</taxon>
        <taxon>Metazoa</taxon>
        <taxon>Spiralia</taxon>
        <taxon>Lophotrochozoa</taxon>
        <taxon>Mollusca</taxon>
        <taxon>Gastropoda</taxon>
        <taxon>Caenogastropoda</taxon>
        <taxon>Architaenioglossa</taxon>
        <taxon>Ampullarioidea</taxon>
        <taxon>Ampullariidae</taxon>
        <taxon>Pomacea</taxon>
    </lineage>
</organism>
<gene>
    <name evidence="1" type="ORF">C0Q70_10324</name>
</gene>
<dbReference type="EMBL" id="PZQS01000005">
    <property type="protein sequence ID" value="PVD31047.1"/>
    <property type="molecule type" value="Genomic_DNA"/>
</dbReference>
<name>A0A2T7PC99_POMCA</name>
<sequence length="121" mass="12979">MGLQINTRGHVASGCGAWLPQHHVAEVGHLSALWCGAARAASLLLLAPATGPATQAGPAPPGGETLLLQQLLRQDQRENKCEHVKNREYLKTTRVELTITTGHLPVDGAMDACNIKTYFMD</sequence>
<evidence type="ECO:0000313" key="2">
    <source>
        <dbReference type="Proteomes" id="UP000245119"/>
    </source>
</evidence>